<evidence type="ECO:0000313" key="4">
    <source>
        <dbReference type="Proteomes" id="UP001152803"/>
    </source>
</evidence>
<name>A0A9Q1CYQ5_CONCO</name>
<accession>A0A9Q1CYQ5</accession>
<organism evidence="3 4">
    <name type="scientific">Conger conger</name>
    <name type="common">Conger eel</name>
    <name type="synonym">Muraena conger</name>
    <dbReference type="NCBI Taxonomy" id="82655"/>
    <lineage>
        <taxon>Eukaryota</taxon>
        <taxon>Metazoa</taxon>
        <taxon>Chordata</taxon>
        <taxon>Craniata</taxon>
        <taxon>Vertebrata</taxon>
        <taxon>Euteleostomi</taxon>
        <taxon>Actinopterygii</taxon>
        <taxon>Neopterygii</taxon>
        <taxon>Teleostei</taxon>
        <taxon>Anguilliformes</taxon>
        <taxon>Congridae</taxon>
        <taxon>Conger</taxon>
    </lineage>
</organism>
<keyword evidence="2" id="KW-0472">Membrane</keyword>
<protein>
    <submittedName>
        <fullName evidence="3">Uncharacterized protein</fullName>
    </submittedName>
</protein>
<keyword evidence="2" id="KW-1133">Transmembrane helix</keyword>
<feature type="transmembrane region" description="Helical" evidence="2">
    <location>
        <begin position="207"/>
        <end position="231"/>
    </location>
</feature>
<feature type="transmembrane region" description="Helical" evidence="2">
    <location>
        <begin position="163"/>
        <end position="186"/>
    </location>
</feature>
<keyword evidence="4" id="KW-1185">Reference proteome</keyword>
<evidence type="ECO:0000256" key="2">
    <source>
        <dbReference type="SAM" id="Phobius"/>
    </source>
</evidence>
<sequence>MVTVRPCRSRVSVAATVIFNPAHPSGASLVTFVCGGFRARICATEPSNAPPRPARRSALSSLLVSEAPFATDLRGRNSQRLKMMKALELDDLATRFRFAEASVGVLGCLSVGYAVWTPCWFGGRGLWTAENTTTGTDSIQAPSPSLSPAPTPSLSPALEAEQVFAVLSFLMALASGLLCLIFACCWTSQTVRSYSNTRALLMVGQALFPTTLMLITLAPTGFFFLVCWSLFTKQHWEEISADPGSLGSSYWLGALGWVLLLGVLPGVFLVEQCLVPDPLPQLREAAEKWWRVRACQPYDPRSFSEGHAQTDSAFLRGEKRYMSFP</sequence>
<comment type="caution">
    <text evidence="3">The sequence shown here is derived from an EMBL/GenBank/DDBJ whole genome shotgun (WGS) entry which is preliminary data.</text>
</comment>
<keyword evidence="2" id="KW-0812">Transmembrane</keyword>
<dbReference type="EMBL" id="JAFJMO010000017">
    <property type="protein sequence ID" value="KAJ8252643.1"/>
    <property type="molecule type" value="Genomic_DNA"/>
</dbReference>
<feature type="transmembrane region" description="Helical" evidence="2">
    <location>
        <begin position="98"/>
        <end position="116"/>
    </location>
</feature>
<proteinExistence type="predicted"/>
<feature type="region of interest" description="Disordered" evidence="1">
    <location>
        <begin position="132"/>
        <end position="151"/>
    </location>
</feature>
<evidence type="ECO:0000256" key="1">
    <source>
        <dbReference type="SAM" id="MobiDB-lite"/>
    </source>
</evidence>
<dbReference type="OrthoDB" id="9926994at2759"/>
<evidence type="ECO:0000313" key="3">
    <source>
        <dbReference type="EMBL" id="KAJ8252643.1"/>
    </source>
</evidence>
<feature type="transmembrane region" description="Helical" evidence="2">
    <location>
        <begin position="251"/>
        <end position="270"/>
    </location>
</feature>
<dbReference type="AlphaFoldDB" id="A0A9Q1CYQ5"/>
<dbReference type="Proteomes" id="UP001152803">
    <property type="component" value="Unassembled WGS sequence"/>
</dbReference>
<reference evidence="3" key="1">
    <citation type="journal article" date="2023" name="Science">
        <title>Genome structures resolve the early diversification of teleost fishes.</title>
        <authorList>
            <person name="Parey E."/>
            <person name="Louis A."/>
            <person name="Montfort J."/>
            <person name="Bouchez O."/>
            <person name="Roques C."/>
            <person name="Iampietro C."/>
            <person name="Lluch J."/>
            <person name="Castinel A."/>
            <person name="Donnadieu C."/>
            <person name="Desvignes T."/>
            <person name="Floi Bucao C."/>
            <person name="Jouanno E."/>
            <person name="Wen M."/>
            <person name="Mejri S."/>
            <person name="Dirks R."/>
            <person name="Jansen H."/>
            <person name="Henkel C."/>
            <person name="Chen W.J."/>
            <person name="Zahm M."/>
            <person name="Cabau C."/>
            <person name="Klopp C."/>
            <person name="Thompson A.W."/>
            <person name="Robinson-Rechavi M."/>
            <person name="Braasch I."/>
            <person name="Lecointre G."/>
            <person name="Bobe J."/>
            <person name="Postlethwait J.H."/>
            <person name="Berthelot C."/>
            <person name="Roest Crollius H."/>
            <person name="Guiguen Y."/>
        </authorList>
    </citation>
    <scope>NUCLEOTIDE SEQUENCE</scope>
    <source>
        <strain evidence="3">Concon-B</strain>
    </source>
</reference>
<gene>
    <name evidence="3" type="ORF">COCON_G00219550</name>
</gene>